<comment type="caution">
    <text evidence="8">The sequence shown here is derived from an EMBL/GenBank/DDBJ whole genome shotgun (WGS) entry which is preliminary data.</text>
</comment>
<dbReference type="SUPFAM" id="SSF103473">
    <property type="entry name" value="MFS general substrate transporter"/>
    <property type="match status" value="1"/>
</dbReference>
<dbReference type="EMBL" id="NAJN01002311">
    <property type="protein sequence ID" value="TKA54392.1"/>
    <property type="molecule type" value="Genomic_DNA"/>
</dbReference>
<dbReference type="PANTHER" id="PTHR48022:SF11">
    <property type="entry name" value="MONOSACCHARIDE TRANSPORTER (HXT8), PUTATIVE (AFU_ORTHOLOGUE AFUA_2G08120)-RELATED"/>
    <property type="match status" value="1"/>
</dbReference>
<organism evidence="8 9">
    <name type="scientific">Cryomyces minteri</name>
    <dbReference type="NCBI Taxonomy" id="331657"/>
    <lineage>
        <taxon>Eukaryota</taxon>
        <taxon>Fungi</taxon>
        <taxon>Dikarya</taxon>
        <taxon>Ascomycota</taxon>
        <taxon>Pezizomycotina</taxon>
        <taxon>Dothideomycetes</taxon>
        <taxon>Dothideomycetes incertae sedis</taxon>
        <taxon>Cryomyces</taxon>
    </lineage>
</organism>
<dbReference type="InterPro" id="IPR050360">
    <property type="entry name" value="MFS_Sugar_Transporters"/>
</dbReference>
<dbReference type="PANTHER" id="PTHR48022">
    <property type="entry name" value="PLASTIDIC GLUCOSE TRANSPORTER 4"/>
    <property type="match status" value="1"/>
</dbReference>
<feature type="transmembrane region" description="Helical" evidence="6">
    <location>
        <begin position="349"/>
        <end position="369"/>
    </location>
</feature>
<feature type="transmembrane region" description="Helical" evidence="6">
    <location>
        <begin position="156"/>
        <end position="181"/>
    </location>
</feature>
<dbReference type="Proteomes" id="UP000308768">
    <property type="component" value="Unassembled WGS sequence"/>
</dbReference>
<dbReference type="GO" id="GO:0005351">
    <property type="term" value="F:carbohydrate:proton symporter activity"/>
    <property type="evidence" value="ECO:0007669"/>
    <property type="project" value="TreeGrafter"/>
</dbReference>
<keyword evidence="4 6" id="KW-1133">Transmembrane helix</keyword>
<evidence type="ECO:0000256" key="4">
    <source>
        <dbReference type="ARBA" id="ARBA00022989"/>
    </source>
</evidence>
<dbReference type="InterPro" id="IPR036259">
    <property type="entry name" value="MFS_trans_sf"/>
</dbReference>
<evidence type="ECO:0000256" key="2">
    <source>
        <dbReference type="ARBA" id="ARBA00010992"/>
    </source>
</evidence>
<evidence type="ECO:0000256" key="5">
    <source>
        <dbReference type="ARBA" id="ARBA00023136"/>
    </source>
</evidence>
<comment type="subcellular location">
    <subcellularLocation>
        <location evidence="1">Membrane</location>
        <topology evidence="1">Multi-pass membrane protein</topology>
    </subcellularLocation>
</comment>
<comment type="similarity">
    <text evidence="2">Belongs to the major facilitator superfamily. Sugar transporter (TC 2.A.1.1) family.</text>
</comment>
<feature type="transmembrane region" description="Helical" evidence="6">
    <location>
        <begin position="21"/>
        <end position="47"/>
    </location>
</feature>
<name>A0A4U0VY13_9PEZI</name>
<sequence length="520" mass="57448">MGFFSSEMAEVGVRKQKINAYNILILFLLAPGSITYGYSAAIIATTLGQPSFSEYFGLATRSDANSIIGATGGLFFVGGVIGPLFLPWITDRFGRKWGVAISLTLNAISAAFMAGSTNIGEFIFFRFVAGASSFMLLGAIPLLMNEVVPSSMRGGLVELHAVFFILGFAIASWVGFGFSFWTSGGLNAWRPPLAIQAGWALLGLPALYWIPESPRLLCMKNREEEAQAILHKLHSDSADPEHEFAKAEFYQIQKQLHIDRTLGNSWGHLFRKPSYRKRVFLACGQTGLIQSSGDLVINNYGPTLYKYLGYGLVKQLLYPSAWLTFTLGMSVLCMPLIDRVPRNKMVAIGLWGCMSTLIVEAALVANFVPSDNENALRAAVAMLFVFQVFDTAFLNGPEWAYLGEMFPTHIRAKGYCLAMSMLALVNIVYTQAAPVAFANAGWKYYLLFILLPFFGGIIVWVWYPDTRFLPLEEIAAMFGDQDEVAIYQAEIELDRTTHTIVEDHHGKGVTTVVENRQSSV</sequence>
<evidence type="ECO:0000256" key="6">
    <source>
        <dbReference type="SAM" id="Phobius"/>
    </source>
</evidence>
<dbReference type="GO" id="GO:0016020">
    <property type="term" value="C:membrane"/>
    <property type="evidence" value="ECO:0007669"/>
    <property type="project" value="UniProtKB-SubCell"/>
</dbReference>
<evidence type="ECO:0000313" key="9">
    <source>
        <dbReference type="Proteomes" id="UP000308768"/>
    </source>
</evidence>
<dbReference type="OrthoDB" id="6612291at2759"/>
<keyword evidence="9" id="KW-1185">Reference proteome</keyword>
<evidence type="ECO:0000256" key="3">
    <source>
        <dbReference type="ARBA" id="ARBA00022692"/>
    </source>
</evidence>
<dbReference type="Gene3D" id="1.20.1250.20">
    <property type="entry name" value="MFS general substrate transporter like domains"/>
    <property type="match status" value="1"/>
</dbReference>
<feature type="transmembrane region" description="Helical" evidence="6">
    <location>
        <begin position="67"/>
        <end position="86"/>
    </location>
</feature>
<evidence type="ECO:0000313" key="8">
    <source>
        <dbReference type="EMBL" id="TKA54392.1"/>
    </source>
</evidence>
<dbReference type="InterPro" id="IPR005828">
    <property type="entry name" value="MFS_sugar_transport-like"/>
</dbReference>
<gene>
    <name evidence="8" type="ORF">B0A49_09107</name>
</gene>
<protein>
    <recommendedName>
        <fullName evidence="7">Major facilitator superfamily (MFS) profile domain-containing protein</fullName>
    </recommendedName>
</protein>
<feature type="transmembrane region" description="Helical" evidence="6">
    <location>
        <begin position="193"/>
        <end position="210"/>
    </location>
</feature>
<evidence type="ECO:0000259" key="7">
    <source>
        <dbReference type="PROSITE" id="PS50850"/>
    </source>
</evidence>
<feature type="transmembrane region" description="Helical" evidence="6">
    <location>
        <begin position="317"/>
        <end position="337"/>
    </location>
</feature>
<accession>A0A4U0VY13</accession>
<feature type="transmembrane region" description="Helical" evidence="6">
    <location>
        <begin position="123"/>
        <end position="144"/>
    </location>
</feature>
<reference evidence="8 9" key="1">
    <citation type="submission" date="2017-03" db="EMBL/GenBank/DDBJ databases">
        <title>Genomes of endolithic fungi from Antarctica.</title>
        <authorList>
            <person name="Coleine C."/>
            <person name="Masonjones S."/>
            <person name="Stajich J.E."/>
        </authorList>
    </citation>
    <scope>NUCLEOTIDE SEQUENCE [LARGE SCALE GENOMIC DNA]</scope>
    <source>
        <strain evidence="8 9">CCFEE 5187</strain>
    </source>
</reference>
<dbReference type="Pfam" id="PF00083">
    <property type="entry name" value="Sugar_tr"/>
    <property type="match status" value="1"/>
</dbReference>
<keyword evidence="5 6" id="KW-0472">Membrane</keyword>
<proteinExistence type="inferred from homology"/>
<feature type="domain" description="Major facilitator superfamily (MFS) profile" evidence="7">
    <location>
        <begin position="25"/>
        <end position="467"/>
    </location>
</feature>
<feature type="transmembrane region" description="Helical" evidence="6">
    <location>
        <begin position="415"/>
        <end position="438"/>
    </location>
</feature>
<evidence type="ECO:0000256" key="1">
    <source>
        <dbReference type="ARBA" id="ARBA00004141"/>
    </source>
</evidence>
<keyword evidence="3 6" id="KW-0812">Transmembrane</keyword>
<dbReference type="AlphaFoldDB" id="A0A4U0VY13"/>
<dbReference type="STRING" id="331657.A0A4U0VY13"/>
<dbReference type="PROSITE" id="PS50850">
    <property type="entry name" value="MFS"/>
    <property type="match status" value="1"/>
</dbReference>
<feature type="transmembrane region" description="Helical" evidence="6">
    <location>
        <begin position="444"/>
        <end position="463"/>
    </location>
</feature>
<dbReference type="InterPro" id="IPR020846">
    <property type="entry name" value="MFS_dom"/>
</dbReference>